<protein>
    <submittedName>
        <fullName evidence="2">Uncharacterized protein</fullName>
    </submittedName>
</protein>
<evidence type="ECO:0000313" key="2">
    <source>
        <dbReference type="EMBL" id="CAF4855065.1"/>
    </source>
</evidence>
<proteinExistence type="predicted"/>
<feature type="non-terminal residue" evidence="2">
    <location>
        <position position="1"/>
    </location>
</feature>
<evidence type="ECO:0000313" key="1">
    <source>
        <dbReference type="EMBL" id="CAF4637467.1"/>
    </source>
</evidence>
<dbReference type="Proteomes" id="UP000681720">
    <property type="component" value="Unassembled WGS sequence"/>
</dbReference>
<comment type="caution">
    <text evidence="2">The sequence shown here is derived from an EMBL/GenBank/DDBJ whole genome shotgun (WGS) entry which is preliminary data.</text>
</comment>
<reference evidence="2" key="1">
    <citation type="submission" date="2021-02" db="EMBL/GenBank/DDBJ databases">
        <authorList>
            <person name="Nowell W R."/>
        </authorList>
    </citation>
    <scope>NUCLEOTIDE SEQUENCE</scope>
</reference>
<evidence type="ECO:0000313" key="3">
    <source>
        <dbReference type="Proteomes" id="UP000681720"/>
    </source>
</evidence>
<dbReference type="Gene3D" id="2.120.10.30">
    <property type="entry name" value="TolB, C-terminal domain"/>
    <property type="match status" value="1"/>
</dbReference>
<sequence>NEWNIVHSIALNENAQLLCGADRENFRIQCFNLTTGEFLRQIRVEKKDKIGAIYAIEFVPKANGSISKMR</sequence>
<accession>A0A8S3C1B0</accession>
<name>A0A8S3C1B0_9BILA</name>
<dbReference type="AlphaFoldDB" id="A0A8S3C1B0"/>
<dbReference type="InterPro" id="IPR011042">
    <property type="entry name" value="6-blade_b-propeller_TolB-like"/>
</dbReference>
<organism evidence="2 3">
    <name type="scientific">Rotaria magnacalcarata</name>
    <dbReference type="NCBI Taxonomy" id="392030"/>
    <lineage>
        <taxon>Eukaryota</taxon>
        <taxon>Metazoa</taxon>
        <taxon>Spiralia</taxon>
        <taxon>Gnathifera</taxon>
        <taxon>Rotifera</taxon>
        <taxon>Eurotatoria</taxon>
        <taxon>Bdelloidea</taxon>
        <taxon>Philodinida</taxon>
        <taxon>Philodinidae</taxon>
        <taxon>Rotaria</taxon>
    </lineage>
</organism>
<dbReference type="EMBL" id="CAJOBJ010163393">
    <property type="protein sequence ID" value="CAF4855065.1"/>
    <property type="molecule type" value="Genomic_DNA"/>
</dbReference>
<gene>
    <name evidence="1" type="ORF">GIL414_LOCUS40486</name>
    <name evidence="2" type="ORF">GIL414_LOCUS49594</name>
</gene>
<dbReference type="EMBL" id="CAJOBJ010112395">
    <property type="protein sequence ID" value="CAF4637467.1"/>
    <property type="molecule type" value="Genomic_DNA"/>
</dbReference>